<dbReference type="KEGG" id="fit:Fi14EGH31_18340"/>
<evidence type="ECO:0000313" key="2">
    <source>
        <dbReference type="EMBL" id="BCL58122.1"/>
    </source>
</evidence>
<evidence type="ECO:0000313" key="3">
    <source>
        <dbReference type="Proteomes" id="UP000593842"/>
    </source>
</evidence>
<accession>A0A7I8DZN6</accession>
<dbReference type="GeneID" id="96227226"/>
<dbReference type="AlphaFoldDB" id="A0A7I8DZN6"/>
<sequence>MNKNRENFIKYSNDLYFHHLLVENERIRTLICQELVSDRKIISIKLKKAIEEYIKYYNEKRINVKRKGLSPLAYRQQSLS</sequence>
<feature type="domain" description="Integrase catalytic" evidence="1">
    <location>
        <begin position="45"/>
        <end position="79"/>
    </location>
</feature>
<dbReference type="RefSeq" id="WP_022002792.1">
    <property type="nucleotide sequence ID" value="NZ_AP024085.1"/>
</dbReference>
<organism evidence="2 3">
    <name type="scientific">Faecalibacillus intestinalis</name>
    <dbReference type="NCBI Taxonomy" id="1982626"/>
    <lineage>
        <taxon>Bacteria</taxon>
        <taxon>Bacillati</taxon>
        <taxon>Bacillota</taxon>
        <taxon>Erysipelotrichia</taxon>
        <taxon>Erysipelotrichales</taxon>
        <taxon>Coprobacillaceae</taxon>
        <taxon>Faecalibacillus</taxon>
    </lineage>
</organism>
<gene>
    <name evidence="2" type="ORF">Fi14EGH31_18340</name>
</gene>
<dbReference type="EMBL" id="AP024085">
    <property type="protein sequence ID" value="BCL58122.1"/>
    <property type="molecule type" value="Genomic_DNA"/>
</dbReference>
<dbReference type="Pfam" id="PF13333">
    <property type="entry name" value="rve_2"/>
    <property type="match status" value="1"/>
</dbReference>
<dbReference type="InterPro" id="IPR001584">
    <property type="entry name" value="Integrase_cat-core"/>
</dbReference>
<name>A0A7I8DZN6_9FIRM</name>
<reference evidence="3" key="1">
    <citation type="submission" date="2020-09" db="EMBL/GenBank/DDBJ databases">
        <title>Complete genome sequencing of Faecalibacillus intestinalis strain 14EGH31.</title>
        <authorList>
            <person name="Sakamoto M."/>
            <person name="Murakami T."/>
            <person name="Mori H."/>
        </authorList>
    </citation>
    <scope>NUCLEOTIDE SEQUENCE [LARGE SCALE GENOMIC DNA]</scope>
    <source>
        <strain evidence="3">14EGH31</strain>
    </source>
</reference>
<proteinExistence type="predicted"/>
<dbReference type="Proteomes" id="UP000593842">
    <property type="component" value="Chromosome"/>
</dbReference>
<protein>
    <recommendedName>
        <fullName evidence="1">Integrase catalytic domain-containing protein</fullName>
    </recommendedName>
</protein>
<evidence type="ECO:0000259" key="1">
    <source>
        <dbReference type="Pfam" id="PF13333"/>
    </source>
</evidence>
<dbReference type="GO" id="GO:0015074">
    <property type="term" value="P:DNA integration"/>
    <property type="evidence" value="ECO:0007669"/>
    <property type="project" value="InterPro"/>
</dbReference>